<name>A0ABY6NU73_9FLAO</name>
<feature type="signal peptide" evidence="1">
    <location>
        <begin position="1"/>
        <end position="18"/>
    </location>
</feature>
<dbReference type="Proteomes" id="UP001163981">
    <property type="component" value="Chromosome"/>
</dbReference>
<feature type="chain" id="PRO_5047509222" evidence="1">
    <location>
        <begin position="19"/>
        <end position="143"/>
    </location>
</feature>
<protein>
    <submittedName>
        <fullName evidence="2">Uncharacterized protein</fullName>
    </submittedName>
</protein>
<dbReference type="RefSeq" id="WP_265165010.1">
    <property type="nucleotide sequence ID" value="NZ_CP069620.1"/>
</dbReference>
<keyword evidence="3" id="KW-1185">Reference proteome</keyword>
<sequence>MKKIYLLLFLVISFSCQKEEMVSPVTQEQDIVAAIKAEFSLSEFPDEYIKNNLRINWNEYWVNDNDESFSFTTSLNSQLNGDNKSLFYKYHLVVFQMEGNWKFKLAKFIAADKKELNKATLENIENFTGTHSLYDLTGKILEI</sequence>
<evidence type="ECO:0000313" key="3">
    <source>
        <dbReference type="Proteomes" id="UP001163981"/>
    </source>
</evidence>
<keyword evidence="1" id="KW-0732">Signal</keyword>
<accession>A0ABY6NU73</accession>
<proteinExistence type="predicted"/>
<organism evidence="2 3">
    <name type="scientific">Salinimicrobium tongyeongense</name>
    <dbReference type="NCBI Taxonomy" id="2809707"/>
    <lineage>
        <taxon>Bacteria</taxon>
        <taxon>Pseudomonadati</taxon>
        <taxon>Bacteroidota</taxon>
        <taxon>Flavobacteriia</taxon>
        <taxon>Flavobacteriales</taxon>
        <taxon>Flavobacteriaceae</taxon>
        <taxon>Salinimicrobium</taxon>
    </lineage>
</organism>
<dbReference type="PROSITE" id="PS51257">
    <property type="entry name" value="PROKAR_LIPOPROTEIN"/>
    <property type="match status" value="1"/>
</dbReference>
<evidence type="ECO:0000313" key="2">
    <source>
        <dbReference type="EMBL" id="UZH56466.1"/>
    </source>
</evidence>
<gene>
    <name evidence="2" type="ORF">JRG66_06290</name>
</gene>
<reference evidence="2" key="1">
    <citation type="submission" date="2021-02" db="EMBL/GenBank/DDBJ databases">
        <title>Salinimicrobium sp. nov. isolated from seawater in Tongyeong, Republic of Korea.</title>
        <authorList>
            <person name="Lee S.-J."/>
        </authorList>
    </citation>
    <scope>NUCLEOTIDE SEQUENCE</scope>
    <source>
        <strain evidence="2">HN-2-9-2</strain>
    </source>
</reference>
<evidence type="ECO:0000256" key="1">
    <source>
        <dbReference type="SAM" id="SignalP"/>
    </source>
</evidence>
<dbReference type="EMBL" id="CP069620">
    <property type="protein sequence ID" value="UZH56466.1"/>
    <property type="molecule type" value="Genomic_DNA"/>
</dbReference>